<keyword evidence="2" id="KW-1185">Reference proteome</keyword>
<proteinExistence type="predicted"/>
<reference evidence="1 2" key="1">
    <citation type="journal article" date="2022" name="DNA Res.">
        <title>Chromosomal-level genome assembly of the orchid tree Bauhinia variegata (Leguminosae; Cercidoideae) supports the allotetraploid origin hypothesis of Bauhinia.</title>
        <authorList>
            <person name="Zhong Y."/>
            <person name="Chen Y."/>
            <person name="Zheng D."/>
            <person name="Pang J."/>
            <person name="Liu Y."/>
            <person name="Luo S."/>
            <person name="Meng S."/>
            <person name="Qian L."/>
            <person name="Wei D."/>
            <person name="Dai S."/>
            <person name="Zhou R."/>
        </authorList>
    </citation>
    <scope>NUCLEOTIDE SEQUENCE [LARGE SCALE GENOMIC DNA]</scope>
    <source>
        <strain evidence="1">BV-YZ2020</strain>
    </source>
</reference>
<dbReference type="EMBL" id="CM039432">
    <property type="protein sequence ID" value="KAI4331795.1"/>
    <property type="molecule type" value="Genomic_DNA"/>
</dbReference>
<dbReference type="Proteomes" id="UP000828941">
    <property type="component" value="Chromosome 7"/>
</dbReference>
<comment type="caution">
    <text evidence="1">The sequence shown here is derived from an EMBL/GenBank/DDBJ whole genome shotgun (WGS) entry which is preliminary data.</text>
</comment>
<evidence type="ECO:0000313" key="1">
    <source>
        <dbReference type="EMBL" id="KAI4331795.1"/>
    </source>
</evidence>
<evidence type="ECO:0000313" key="2">
    <source>
        <dbReference type="Proteomes" id="UP000828941"/>
    </source>
</evidence>
<sequence length="66" mass="7236">MISAISWVPKGASKSEPVLADPPSKEEIEEIINSANVERSGNSEDEVNDEDIDMTVASRLMKLPKH</sequence>
<organism evidence="1 2">
    <name type="scientific">Bauhinia variegata</name>
    <name type="common">Purple orchid tree</name>
    <name type="synonym">Phanera variegata</name>
    <dbReference type="NCBI Taxonomy" id="167791"/>
    <lineage>
        <taxon>Eukaryota</taxon>
        <taxon>Viridiplantae</taxon>
        <taxon>Streptophyta</taxon>
        <taxon>Embryophyta</taxon>
        <taxon>Tracheophyta</taxon>
        <taxon>Spermatophyta</taxon>
        <taxon>Magnoliopsida</taxon>
        <taxon>eudicotyledons</taxon>
        <taxon>Gunneridae</taxon>
        <taxon>Pentapetalae</taxon>
        <taxon>rosids</taxon>
        <taxon>fabids</taxon>
        <taxon>Fabales</taxon>
        <taxon>Fabaceae</taxon>
        <taxon>Cercidoideae</taxon>
        <taxon>Cercideae</taxon>
        <taxon>Bauhiniinae</taxon>
        <taxon>Bauhinia</taxon>
    </lineage>
</organism>
<name>A0ACB9N5G7_BAUVA</name>
<accession>A0ACB9N5G7</accession>
<gene>
    <name evidence="1" type="ORF">L6164_016750</name>
</gene>
<protein>
    <submittedName>
        <fullName evidence="1">Uncharacterized protein</fullName>
    </submittedName>
</protein>